<name>A0A2W1LSG6_9BACL</name>
<evidence type="ECO:0000313" key="1">
    <source>
        <dbReference type="EMBL" id="PZD97715.1"/>
    </source>
</evidence>
<gene>
    <name evidence="1" type="ORF">DNH61_00155</name>
</gene>
<keyword evidence="2" id="KW-1185">Reference proteome</keyword>
<dbReference type="AlphaFoldDB" id="A0A2W1LSG6"/>
<sequence>MNTDPVLNRSSFSPELSLLLLLSAENQEDTAAALAAAVDGGHMDWKLFLQLAEHHRVYPSVYLQLKRVNALHNPALPQELMHALQSMYTRNTFQMLHLSAEMTKVCDRMSNESIRMLVLKGPALAKHLYGDISLRTSKDLDVLVAPEDVTAAAGQLAEMGYITDYANHHLFHLWKRKTHHISYYHPVHRTMIEVHWQLDPHKGSEPPFEAMWKRRQTVLFSDTPVHTPGDQDLLLYLAIHGARHGWFRLRWLADVDRLLRSSPVRQERLPAGCDRAYRAIVGQSMLLSADLFGTPLSKEDEGLYANDRSRRLARTALPFILSGKRCPDESSKQAVHEFRHYLLDLMSIRQRLDYYTKPLFPSSRDAAQLPMPRPLHFLYFPLRPLLWLWRQFRRQPLTRG</sequence>
<protein>
    <submittedName>
        <fullName evidence="1">Renal dipeptidase</fullName>
    </submittedName>
</protein>
<proteinExistence type="predicted"/>
<reference evidence="1 2" key="1">
    <citation type="submission" date="2018-06" db="EMBL/GenBank/DDBJ databases">
        <title>Paenibacillus imtechensis sp. nov.</title>
        <authorList>
            <person name="Pinnaka A.K."/>
            <person name="Singh H."/>
            <person name="Kaur M."/>
        </authorList>
    </citation>
    <scope>NUCLEOTIDE SEQUENCE [LARGE SCALE GENOMIC DNA]</scope>
    <source>
        <strain evidence="1 2">SMB1</strain>
    </source>
</reference>
<dbReference type="InterPro" id="IPR039498">
    <property type="entry name" value="NTP_transf_5"/>
</dbReference>
<evidence type="ECO:0000313" key="2">
    <source>
        <dbReference type="Proteomes" id="UP000249522"/>
    </source>
</evidence>
<dbReference type="RefSeq" id="WP_111144678.1">
    <property type="nucleotide sequence ID" value="NZ_QKRB01000006.1"/>
</dbReference>
<accession>A0A2W1LSG6</accession>
<comment type="caution">
    <text evidence="1">The sequence shown here is derived from an EMBL/GenBank/DDBJ whole genome shotgun (WGS) entry which is preliminary data.</text>
</comment>
<dbReference type="Proteomes" id="UP000249522">
    <property type="component" value="Unassembled WGS sequence"/>
</dbReference>
<dbReference type="Pfam" id="PF14907">
    <property type="entry name" value="NTP_transf_5"/>
    <property type="match status" value="1"/>
</dbReference>
<dbReference type="EMBL" id="QKRB01000006">
    <property type="protein sequence ID" value="PZD97715.1"/>
    <property type="molecule type" value="Genomic_DNA"/>
</dbReference>
<dbReference type="OrthoDB" id="9773927at2"/>
<organism evidence="1 2">
    <name type="scientific">Paenibacillus sambharensis</name>
    <dbReference type="NCBI Taxonomy" id="1803190"/>
    <lineage>
        <taxon>Bacteria</taxon>
        <taxon>Bacillati</taxon>
        <taxon>Bacillota</taxon>
        <taxon>Bacilli</taxon>
        <taxon>Bacillales</taxon>
        <taxon>Paenibacillaceae</taxon>
        <taxon>Paenibacillus</taxon>
    </lineage>
</organism>